<sequence length="295" mass="33234">MRMKELRELALAYRKAPINNIEPVLKEFFEEMDPQKKGFVAFKEFSVYMENLGRPELCSEEFFSKLNQDGSGKLDDMDVVTLFYIVHSRLPFCNSCKKFIEGTSYLVCVKCFHGNNNGKTDANEESFNVCTTCYLDEKFKHHHNEFLDPNLLLRHLRMMQPVAVSSTTSVPQDVQDLKIVANSSTPSATDPVVADNSSNLSANNQLKAGSSSKSINQVQVVVDVLPERTKFSAAVVFQEILLYSFISVYYFFSALLYFCCLALLKALYTIGILLFYLCTGLLLLLRSAVIGGNNL</sequence>
<dbReference type="GeneID" id="125423402"/>
<dbReference type="SUPFAM" id="SSF47473">
    <property type="entry name" value="EF-hand"/>
    <property type="match status" value="1"/>
</dbReference>
<organism evidence="2 3">
    <name type="scientific">Ziziphus jujuba</name>
    <name type="common">Chinese jujube</name>
    <name type="synonym">Ziziphus sativa</name>
    <dbReference type="NCBI Taxonomy" id="326968"/>
    <lineage>
        <taxon>Eukaryota</taxon>
        <taxon>Viridiplantae</taxon>
        <taxon>Streptophyta</taxon>
        <taxon>Embryophyta</taxon>
        <taxon>Tracheophyta</taxon>
        <taxon>Spermatophyta</taxon>
        <taxon>Magnoliopsida</taxon>
        <taxon>eudicotyledons</taxon>
        <taxon>Gunneridae</taxon>
        <taxon>Pentapetalae</taxon>
        <taxon>rosids</taxon>
        <taxon>fabids</taxon>
        <taxon>Rosales</taxon>
        <taxon>Rhamnaceae</taxon>
        <taxon>Paliureae</taxon>
        <taxon>Ziziphus</taxon>
    </lineage>
</organism>
<keyword evidence="1" id="KW-0812">Transmembrane</keyword>
<feature type="transmembrane region" description="Helical" evidence="1">
    <location>
        <begin position="240"/>
        <end position="264"/>
    </location>
</feature>
<keyword evidence="2" id="KW-1185">Reference proteome</keyword>
<name>A0ABM4A3B6_ZIZJJ</name>
<keyword evidence="1" id="KW-0472">Membrane</keyword>
<accession>A0ABM4A3B6</accession>
<reference evidence="3" key="1">
    <citation type="submission" date="2025-08" db="UniProtKB">
        <authorList>
            <consortium name="RefSeq"/>
        </authorList>
    </citation>
    <scope>IDENTIFICATION</scope>
    <source>
        <tissue evidence="3">Seedling</tissue>
    </source>
</reference>
<dbReference type="RefSeq" id="XP_060671226.1">
    <property type="nucleotide sequence ID" value="XM_060815243.1"/>
</dbReference>
<dbReference type="Proteomes" id="UP001652623">
    <property type="component" value="Chromosome 3"/>
</dbReference>
<proteinExistence type="predicted"/>
<dbReference type="InterPro" id="IPR011992">
    <property type="entry name" value="EF-hand-dom_pair"/>
</dbReference>
<protein>
    <submittedName>
        <fullName evidence="3">Uncharacterized protein LOC125423402 isoform X1</fullName>
    </submittedName>
</protein>
<keyword evidence="1" id="KW-1133">Transmembrane helix</keyword>
<evidence type="ECO:0000313" key="2">
    <source>
        <dbReference type="Proteomes" id="UP001652623"/>
    </source>
</evidence>
<dbReference type="Gene3D" id="1.10.238.10">
    <property type="entry name" value="EF-hand"/>
    <property type="match status" value="1"/>
</dbReference>
<evidence type="ECO:0000313" key="3">
    <source>
        <dbReference type="RefSeq" id="XP_060671226.1"/>
    </source>
</evidence>
<gene>
    <name evidence="3" type="primary">LOC125423402</name>
</gene>
<feature type="transmembrane region" description="Helical" evidence="1">
    <location>
        <begin position="270"/>
        <end position="289"/>
    </location>
</feature>
<evidence type="ECO:0000256" key="1">
    <source>
        <dbReference type="SAM" id="Phobius"/>
    </source>
</evidence>